<keyword evidence="1" id="KW-0812">Transmembrane</keyword>
<gene>
    <name evidence="3" type="ORF">GCM10011410_05920</name>
</gene>
<protein>
    <recommendedName>
        <fullName evidence="2">GGDEF domain-containing protein</fullName>
    </recommendedName>
</protein>
<evidence type="ECO:0000313" key="3">
    <source>
        <dbReference type="EMBL" id="GGC56275.1"/>
    </source>
</evidence>
<evidence type="ECO:0000259" key="2">
    <source>
        <dbReference type="PROSITE" id="PS50887"/>
    </source>
</evidence>
<dbReference type="EMBL" id="BMJH01000001">
    <property type="protein sequence ID" value="GGC56275.1"/>
    <property type="molecule type" value="Genomic_DNA"/>
</dbReference>
<dbReference type="Pfam" id="PF00990">
    <property type="entry name" value="GGDEF"/>
    <property type="match status" value="1"/>
</dbReference>
<feature type="transmembrane region" description="Helical" evidence="1">
    <location>
        <begin position="22"/>
        <end position="55"/>
    </location>
</feature>
<evidence type="ECO:0000313" key="4">
    <source>
        <dbReference type="Proteomes" id="UP000641514"/>
    </source>
</evidence>
<dbReference type="InterPro" id="IPR000160">
    <property type="entry name" value="GGDEF_dom"/>
</dbReference>
<organism evidence="3 4">
    <name type="scientific">Hoyosella rhizosphaerae</name>
    <dbReference type="NCBI Taxonomy" id="1755582"/>
    <lineage>
        <taxon>Bacteria</taxon>
        <taxon>Bacillati</taxon>
        <taxon>Actinomycetota</taxon>
        <taxon>Actinomycetes</taxon>
        <taxon>Mycobacteriales</taxon>
        <taxon>Hoyosellaceae</taxon>
        <taxon>Hoyosella</taxon>
    </lineage>
</organism>
<dbReference type="SMART" id="SM00267">
    <property type="entry name" value="GGDEF"/>
    <property type="match status" value="1"/>
</dbReference>
<dbReference type="Proteomes" id="UP000641514">
    <property type="component" value="Unassembled WGS sequence"/>
</dbReference>
<name>A0A916XA15_9ACTN</name>
<proteinExistence type="predicted"/>
<keyword evidence="4" id="KW-1185">Reference proteome</keyword>
<keyword evidence="1" id="KW-0472">Membrane</keyword>
<reference evidence="3" key="2">
    <citation type="submission" date="2020-09" db="EMBL/GenBank/DDBJ databases">
        <authorList>
            <person name="Sun Q."/>
            <person name="Zhou Y."/>
        </authorList>
    </citation>
    <scope>NUCLEOTIDE SEQUENCE</scope>
    <source>
        <strain evidence="3">CGMCC 1.15478</strain>
    </source>
</reference>
<accession>A0A916XA15</accession>
<evidence type="ECO:0000256" key="1">
    <source>
        <dbReference type="SAM" id="Phobius"/>
    </source>
</evidence>
<comment type="caution">
    <text evidence="3">The sequence shown here is derived from an EMBL/GenBank/DDBJ whole genome shotgun (WGS) entry which is preliminary data.</text>
</comment>
<sequence length="264" mass="27959">MVTVALTGYLAGLELSVARTSLVAVIAVTLVLAVVVDEFLGLIAGLAAAASVVVIKETVGHADFAHTAGLALGAFVSVWVVSIASSSVRHHTSHRGGNRSVENEYDPGFGLLAPNEAPKRIADEFERAQRHRRPLAVLVLAVARLREVNAADEAQFVRAERELARMLSNIAETTDIPFRFSDEEFGALLIETESADAQIQGARLADSLIHATVTLSEARERRSVSDFLSVGVGLSTMNDASTAAEFVESARIAARTALATGASR</sequence>
<keyword evidence="1" id="KW-1133">Transmembrane helix</keyword>
<feature type="domain" description="GGDEF" evidence="2">
    <location>
        <begin position="133"/>
        <end position="264"/>
    </location>
</feature>
<dbReference type="PROSITE" id="PS50887">
    <property type="entry name" value="GGDEF"/>
    <property type="match status" value="1"/>
</dbReference>
<dbReference type="InterPro" id="IPR029787">
    <property type="entry name" value="Nucleotide_cyclase"/>
</dbReference>
<dbReference type="InterPro" id="IPR043128">
    <property type="entry name" value="Rev_trsase/Diguanyl_cyclase"/>
</dbReference>
<dbReference type="Gene3D" id="3.30.70.270">
    <property type="match status" value="1"/>
</dbReference>
<dbReference type="AlphaFoldDB" id="A0A916XA15"/>
<dbReference type="SUPFAM" id="SSF55073">
    <property type="entry name" value="Nucleotide cyclase"/>
    <property type="match status" value="1"/>
</dbReference>
<reference evidence="3" key="1">
    <citation type="journal article" date="2014" name="Int. J. Syst. Evol. Microbiol.">
        <title>Complete genome sequence of Corynebacterium casei LMG S-19264T (=DSM 44701T), isolated from a smear-ripened cheese.</title>
        <authorList>
            <consortium name="US DOE Joint Genome Institute (JGI-PGF)"/>
            <person name="Walter F."/>
            <person name="Albersmeier A."/>
            <person name="Kalinowski J."/>
            <person name="Ruckert C."/>
        </authorList>
    </citation>
    <scope>NUCLEOTIDE SEQUENCE</scope>
    <source>
        <strain evidence="3">CGMCC 1.15478</strain>
    </source>
</reference>
<feature type="transmembrane region" description="Helical" evidence="1">
    <location>
        <begin position="67"/>
        <end position="85"/>
    </location>
</feature>